<evidence type="ECO:0000256" key="1">
    <source>
        <dbReference type="SAM" id="MobiDB-lite"/>
    </source>
</evidence>
<gene>
    <name evidence="2" type="ORF">GB2207_02547</name>
</gene>
<sequence>MKTRSSSITVLVNILVILFMMNTTLAHSTCTMSSSSENPDLVQQAEHSPQTHMPCHTLDNGDKLLSLSAQTSPDTTPADQCCADCSVFSLPISTVKTPASVAPNIASTALTSTPSRTIELPFRPPIADLS</sequence>
<dbReference type="STRING" id="314287.GB2207_02547"/>
<keyword evidence="3" id="KW-1185">Reference proteome</keyword>
<feature type="region of interest" description="Disordered" evidence="1">
    <location>
        <begin position="30"/>
        <end position="60"/>
    </location>
</feature>
<organism evidence="2 3">
    <name type="scientific">gamma proteobacterium HTCC2207</name>
    <dbReference type="NCBI Taxonomy" id="314287"/>
    <lineage>
        <taxon>Bacteria</taxon>
        <taxon>Pseudomonadati</taxon>
        <taxon>Pseudomonadota</taxon>
        <taxon>Gammaproteobacteria</taxon>
        <taxon>Cellvibrionales</taxon>
        <taxon>Porticoccaceae</taxon>
        <taxon>SAR92 clade</taxon>
    </lineage>
</organism>
<dbReference type="HOGENOM" id="CLU_1934990_0_0_6"/>
<dbReference type="Proteomes" id="UP000005555">
    <property type="component" value="Unassembled WGS sequence"/>
</dbReference>
<dbReference type="AlphaFoldDB" id="Q1YT40"/>
<evidence type="ECO:0000313" key="2">
    <source>
        <dbReference type="EMBL" id="EAS47647.1"/>
    </source>
</evidence>
<name>Q1YT40_9GAMM</name>
<comment type="caution">
    <text evidence="2">The sequence shown here is derived from an EMBL/GenBank/DDBJ whole genome shotgun (WGS) entry which is preliminary data.</text>
</comment>
<proteinExistence type="predicted"/>
<protein>
    <submittedName>
        <fullName evidence="2">Uncharacterized protein</fullName>
    </submittedName>
</protein>
<accession>Q1YT40</accession>
<dbReference type="EMBL" id="AAPI01000002">
    <property type="protein sequence ID" value="EAS47647.1"/>
    <property type="molecule type" value="Genomic_DNA"/>
</dbReference>
<reference evidence="2 3" key="1">
    <citation type="submission" date="2006-03" db="EMBL/GenBank/DDBJ databases">
        <authorList>
            <person name="Giovannoni S.J."/>
            <person name="Cho J.-C."/>
            <person name="Ferriera S."/>
            <person name="Johnson J."/>
            <person name="Kravitz S."/>
            <person name="Halpern A."/>
            <person name="Remington K."/>
            <person name="Beeson K."/>
            <person name="Tran B."/>
            <person name="Rogers Y.-H."/>
            <person name="Friedman R."/>
            <person name="Venter J.C."/>
        </authorList>
    </citation>
    <scope>NUCLEOTIDE SEQUENCE [LARGE SCALE GENOMIC DNA]</scope>
    <source>
        <strain evidence="2 3">HTCC2207</strain>
    </source>
</reference>
<evidence type="ECO:0000313" key="3">
    <source>
        <dbReference type="Proteomes" id="UP000005555"/>
    </source>
</evidence>